<evidence type="ECO:0000256" key="5">
    <source>
        <dbReference type="ARBA" id="ARBA00022801"/>
    </source>
</evidence>
<evidence type="ECO:0000256" key="2">
    <source>
        <dbReference type="ARBA" id="ARBA00006247"/>
    </source>
</evidence>
<dbReference type="SUPFAM" id="SSF53187">
    <property type="entry name" value="Zn-dependent exopeptidases"/>
    <property type="match status" value="1"/>
</dbReference>
<keyword evidence="5 9" id="KW-0378">Hydrolase</keyword>
<dbReference type="InterPro" id="IPR036264">
    <property type="entry name" value="Bact_exopeptidase_dim_dom"/>
</dbReference>
<dbReference type="InterPro" id="IPR010964">
    <property type="entry name" value="M20A_pepV-rel"/>
</dbReference>
<dbReference type="OrthoDB" id="9761532at2"/>
<dbReference type="EMBL" id="QRMS01000001">
    <property type="protein sequence ID" value="RHJ89380.1"/>
    <property type="molecule type" value="Genomic_DNA"/>
</dbReference>
<comment type="similarity">
    <text evidence="2">Belongs to the peptidase M20A family.</text>
</comment>
<evidence type="ECO:0000256" key="8">
    <source>
        <dbReference type="ARBA" id="ARBA00023049"/>
    </source>
</evidence>
<proteinExistence type="inferred from homology"/>
<sequence>MIEELKKLVSIESVARPGEGGLPYGAGPAAALEYVLQLCASFDFRTKNVDGLYGYAEIGEGEELIGILCHLDVVPAGEGWDYPPFAGTLAGDRLYGRGVIDDKGPAIASIFAMKELLASDQPLSKRIRIIFGQTEENGEWTDMESYKQQEELPSYGFTPDGDFPAIYGEKGIMLVTVAMDKTASGFSAIKGGSAPNMVPDSCAGSVDGQGFETKGKSSHGSAPWTGDNAITKMMERLCNDGFDVPFARMYMDKIGRCFHGEKMHCAFEDEESGKLSMNAGMIKEQDDQVILYLDIRYPVTYQWEEIMTVIEEEFAPYGVETRLIHRQDPVYMDKNGPVMGRLLEAYRSVTGDLSEPLVIGGGTYARSMDNIIAFGPNIPGHPNTEHEKNEYILIDDLKTIEEVYKRALEALAYEQIL</sequence>
<dbReference type="NCBIfam" id="TIGR01887">
    <property type="entry name" value="dipeptidaselike"/>
    <property type="match status" value="1"/>
</dbReference>
<dbReference type="SUPFAM" id="SSF55031">
    <property type="entry name" value="Bacterial exopeptidase dimerisation domain"/>
    <property type="match status" value="1"/>
</dbReference>
<gene>
    <name evidence="9" type="ORF">DW099_02040</name>
</gene>
<dbReference type="AlphaFoldDB" id="A0A415E6U4"/>
<dbReference type="GO" id="GO:0008270">
    <property type="term" value="F:zinc ion binding"/>
    <property type="evidence" value="ECO:0007669"/>
    <property type="project" value="InterPro"/>
</dbReference>
<dbReference type="Gene3D" id="3.40.630.10">
    <property type="entry name" value="Zn peptidases"/>
    <property type="match status" value="2"/>
</dbReference>
<dbReference type="Pfam" id="PF01546">
    <property type="entry name" value="Peptidase_M20"/>
    <property type="match status" value="1"/>
</dbReference>
<accession>A0A415E6U4</accession>
<evidence type="ECO:0000256" key="3">
    <source>
        <dbReference type="ARBA" id="ARBA00022670"/>
    </source>
</evidence>
<evidence type="ECO:0000256" key="7">
    <source>
        <dbReference type="ARBA" id="ARBA00022997"/>
    </source>
</evidence>
<dbReference type="Gene3D" id="3.30.70.360">
    <property type="match status" value="3"/>
</dbReference>
<dbReference type="InterPro" id="IPR002933">
    <property type="entry name" value="Peptidase_M20"/>
</dbReference>
<keyword evidence="10" id="KW-1185">Reference proteome</keyword>
<evidence type="ECO:0000256" key="4">
    <source>
        <dbReference type="ARBA" id="ARBA00022723"/>
    </source>
</evidence>
<keyword evidence="4" id="KW-0479">Metal-binding</keyword>
<name>A0A415E6U4_9FIRM</name>
<dbReference type="STRING" id="1776384.GCA_900086585_02691"/>
<keyword evidence="8" id="KW-0482">Metalloprotease</keyword>
<dbReference type="GO" id="GO:0006508">
    <property type="term" value="P:proteolysis"/>
    <property type="evidence" value="ECO:0007669"/>
    <property type="project" value="UniProtKB-KW"/>
</dbReference>
<dbReference type="GO" id="GO:0008237">
    <property type="term" value="F:metallopeptidase activity"/>
    <property type="evidence" value="ECO:0007669"/>
    <property type="project" value="UniProtKB-KW"/>
</dbReference>
<dbReference type="GO" id="GO:0006526">
    <property type="term" value="P:L-arginine biosynthetic process"/>
    <property type="evidence" value="ECO:0007669"/>
    <property type="project" value="TreeGrafter"/>
</dbReference>
<dbReference type="GO" id="GO:0016805">
    <property type="term" value="F:dipeptidase activity"/>
    <property type="evidence" value="ECO:0007669"/>
    <property type="project" value="UniProtKB-KW"/>
</dbReference>
<reference evidence="9 10" key="1">
    <citation type="submission" date="2018-08" db="EMBL/GenBank/DDBJ databases">
        <title>A genome reference for cultivated species of the human gut microbiota.</title>
        <authorList>
            <person name="Zou Y."/>
            <person name="Xue W."/>
            <person name="Luo G."/>
        </authorList>
    </citation>
    <scope>NUCLEOTIDE SEQUENCE [LARGE SCALE GENOMIC DNA]</scope>
    <source>
        <strain evidence="9 10">AM07-24</strain>
    </source>
</reference>
<evidence type="ECO:0000256" key="1">
    <source>
        <dbReference type="ARBA" id="ARBA00001947"/>
    </source>
</evidence>
<evidence type="ECO:0000313" key="9">
    <source>
        <dbReference type="EMBL" id="RHJ89380.1"/>
    </source>
</evidence>
<protein>
    <submittedName>
        <fullName evidence="9">M20/M25/M40 family metallo-hydrolase</fullName>
    </submittedName>
</protein>
<dbReference type="Proteomes" id="UP000284841">
    <property type="component" value="Unassembled WGS sequence"/>
</dbReference>
<keyword evidence="6" id="KW-0862">Zinc</keyword>
<evidence type="ECO:0000256" key="6">
    <source>
        <dbReference type="ARBA" id="ARBA00022833"/>
    </source>
</evidence>
<comment type="cofactor">
    <cofactor evidence="1">
        <name>Zn(2+)</name>
        <dbReference type="ChEBI" id="CHEBI:29105"/>
    </cofactor>
</comment>
<dbReference type="PANTHER" id="PTHR43808">
    <property type="entry name" value="ACETYLORNITHINE DEACETYLASE"/>
    <property type="match status" value="1"/>
</dbReference>
<organism evidence="9 10">
    <name type="scientific">Emergencia timonensis</name>
    <dbReference type="NCBI Taxonomy" id="1776384"/>
    <lineage>
        <taxon>Bacteria</taxon>
        <taxon>Bacillati</taxon>
        <taxon>Bacillota</taxon>
        <taxon>Clostridia</taxon>
        <taxon>Peptostreptococcales</taxon>
        <taxon>Anaerovoracaceae</taxon>
        <taxon>Emergencia</taxon>
    </lineage>
</organism>
<evidence type="ECO:0000313" key="10">
    <source>
        <dbReference type="Proteomes" id="UP000284841"/>
    </source>
</evidence>
<comment type="caution">
    <text evidence="9">The sequence shown here is derived from an EMBL/GenBank/DDBJ whole genome shotgun (WGS) entry which is preliminary data.</text>
</comment>
<dbReference type="InterPro" id="IPR050072">
    <property type="entry name" value="Peptidase_M20A"/>
</dbReference>
<dbReference type="GO" id="GO:0008777">
    <property type="term" value="F:acetylornithine deacetylase activity"/>
    <property type="evidence" value="ECO:0007669"/>
    <property type="project" value="TreeGrafter"/>
</dbReference>
<dbReference type="RefSeq" id="WP_118333484.1">
    <property type="nucleotide sequence ID" value="NZ_AP025567.1"/>
</dbReference>
<keyword evidence="3" id="KW-0645">Protease</keyword>
<dbReference type="PANTHER" id="PTHR43808:SF31">
    <property type="entry name" value="N-ACETYL-L-CITRULLINE DEACETYLASE"/>
    <property type="match status" value="1"/>
</dbReference>
<keyword evidence="7" id="KW-0224">Dipeptidase</keyword>